<evidence type="ECO:0000313" key="3">
    <source>
        <dbReference type="Proteomes" id="UP000051672"/>
    </source>
</evidence>
<keyword evidence="1" id="KW-0812">Transmembrane</keyword>
<evidence type="ECO:0000313" key="2">
    <source>
        <dbReference type="EMBL" id="KRM72539.1"/>
    </source>
</evidence>
<dbReference type="SUPFAM" id="SSF81653">
    <property type="entry name" value="Calcium ATPase, transduction domain A"/>
    <property type="match status" value="1"/>
</dbReference>
<keyword evidence="1" id="KW-1133">Transmembrane helix</keyword>
<feature type="transmembrane region" description="Helical" evidence="1">
    <location>
        <begin position="31"/>
        <end position="48"/>
    </location>
</feature>
<keyword evidence="1" id="KW-0472">Membrane</keyword>
<accession>A0A0R2B7W1</accession>
<dbReference type="STRING" id="1423727.FC34_GL000246"/>
<protein>
    <submittedName>
        <fullName evidence="2">Uncharacterized protein</fullName>
    </submittedName>
</protein>
<keyword evidence="3" id="KW-1185">Reference proteome</keyword>
<dbReference type="AlphaFoldDB" id="A0A0R2B7W1"/>
<dbReference type="RefSeq" id="WP_057893565.1">
    <property type="nucleotide sequence ID" value="NZ_AYZQ01000001.1"/>
</dbReference>
<dbReference type="Proteomes" id="UP000051672">
    <property type="component" value="Unassembled WGS sequence"/>
</dbReference>
<dbReference type="OrthoDB" id="2284858at2"/>
<sequence>MLKITSGLTRLEIQKARLTQVPQTFDGALRFRLLPILLLGLGGSLVTIGEFDQWVVAGLIMVLAAIVGLGAHLALVHYLTQLQDREANVSVIRDGLAFIVPVGELVAGDLVVVHAGERTAIDLLADRQKFVVAPVLNWLLGHKAQTVVPAGAIAVENLTATVAGHNGRVADQVVQDFNAQAPMPQAATLMNTVTAVIAGLRMAAVTQVAGVLPRLGDMSKQILREQQGLLKVLSGFFNRMSLVGQVRHHVSESAFRYNQDPVSWPLPN</sequence>
<dbReference type="EMBL" id="AYZQ01000001">
    <property type="protein sequence ID" value="KRM72539.1"/>
    <property type="molecule type" value="Genomic_DNA"/>
</dbReference>
<organism evidence="2 3">
    <name type="scientific">Lacticaseibacillus brantae DSM 23927</name>
    <dbReference type="NCBI Taxonomy" id="1423727"/>
    <lineage>
        <taxon>Bacteria</taxon>
        <taxon>Bacillati</taxon>
        <taxon>Bacillota</taxon>
        <taxon>Bacilli</taxon>
        <taxon>Lactobacillales</taxon>
        <taxon>Lactobacillaceae</taxon>
        <taxon>Lacticaseibacillus</taxon>
    </lineage>
</organism>
<gene>
    <name evidence="2" type="ORF">FC34_GL000246</name>
</gene>
<feature type="transmembrane region" description="Helical" evidence="1">
    <location>
        <begin position="54"/>
        <end position="76"/>
    </location>
</feature>
<evidence type="ECO:0000256" key="1">
    <source>
        <dbReference type="SAM" id="Phobius"/>
    </source>
</evidence>
<comment type="caution">
    <text evidence="2">The sequence shown here is derived from an EMBL/GenBank/DDBJ whole genome shotgun (WGS) entry which is preliminary data.</text>
</comment>
<proteinExistence type="predicted"/>
<dbReference type="InterPro" id="IPR008250">
    <property type="entry name" value="ATPase_P-typ_transduc_dom_A_sf"/>
</dbReference>
<name>A0A0R2B7W1_9LACO</name>
<dbReference type="PATRIC" id="fig|1423727.3.peg.249"/>
<reference evidence="2 3" key="1">
    <citation type="journal article" date="2015" name="Genome Announc.">
        <title>Expanding the biotechnology potential of lactobacilli through comparative genomics of 213 strains and associated genera.</title>
        <authorList>
            <person name="Sun Z."/>
            <person name="Harris H.M."/>
            <person name="McCann A."/>
            <person name="Guo C."/>
            <person name="Argimon S."/>
            <person name="Zhang W."/>
            <person name="Yang X."/>
            <person name="Jeffery I.B."/>
            <person name="Cooney J.C."/>
            <person name="Kagawa T.F."/>
            <person name="Liu W."/>
            <person name="Song Y."/>
            <person name="Salvetti E."/>
            <person name="Wrobel A."/>
            <person name="Rasinkangas P."/>
            <person name="Parkhill J."/>
            <person name="Rea M.C."/>
            <person name="O'Sullivan O."/>
            <person name="Ritari J."/>
            <person name="Douillard F.P."/>
            <person name="Paul Ross R."/>
            <person name="Yang R."/>
            <person name="Briner A.E."/>
            <person name="Felis G.E."/>
            <person name="de Vos W.M."/>
            <person name="Barrangou R."/>
            <person name="Klaenhammer T.R."/>
            <person name="Caufield P.W."/>
            <person name="Cui Y."/>
            <person name="Zhang H."/>
            <person name="O'Toole P.W."/>
        </authorList>
    </citation>
    <scope>NUCLEOTIDE SEQUENCE [LARGE SCALE GENOMIC DNA]</scope>
    <source>
        <strain evidence="2 3">DSM 23927</strain>
    </source>
</reference>